<evidence type="ECO:0000313" key="2">
    <source>
        <dbReference type="Proteomes" id="UP001055286"/>
    </source>
</evidence>
<dbReference type="RefSeq" id="WP_238193761.1">
    <property type="nucleotide sequence ID" value="NZ_BPQJ01000087.1"/>
</dbReference>
<keyword evidence="2" id="KW-1185">Reference proteome</keyword>
<dbReference type="InterPro" id="IPR036318">
    <property type="entry name" value="FAD-bd_PCMH-like_sf"/>
</dbReference>
<reference evidence="1" key="1">
    <citation type="journal article" date="2016" name="Front. Microbiol.">
        <title>Genome Sequence of the Piezophilic, Mesophilic Sulfate-Reducing Bacterium Desulfovibrio indicus J2T.</title>
        <authorList>
            <person name="Cao J."/>
            <person name="Maignien L."/>
            <person name="Shao Z."/>
            <person name="Alain K."/>
            <person name="Jebbar M."/>
        </authorList>
    </citation>
    <scope>NUCLEOTIDE SEQUENCE</scope>
    <source>
        <strain evidence="1">JCM 32048</strain>
    </source>
</reference>
<dbReference type="Proteomes" id="UP001055286">
    <property type="component" value="Unassembled WGS sequence"/>
</dbReference>
<name>A0AA37HIR6_9HYPH</name>
<dbReference type="GO" id="GO:0050660">
    <property type="term" value="F:flavin adenine dinucleotide binding"/>
    <property type="evidence" value="ECO:0007669"/>
    <property type="project" value="InterPro"/>
</dbReference>
<dbReference type="SUPFAM" id="SSF56176">
    <property type="entry name" value="FAD-binding/transporter-associated domain-like"/>
    <property type="match status" value="1"/>
</dbReference>
<reference evidence="1" key="2">
    <citation type="submission" date="2021-08" db="EMBL/GenBank/DDBJ databases">
        <authorList>
            <person name="Tani A."/>
            <person name="Ola A."/>
            <person name="Ogura Y."/>
            <person name="Katsura K."/>
            <person name="Hayashi T."/>
        </authorList>
    </citation>
    <scope>NUCLEOTIDE SEQUENCE</scope>
    <source>
        <strain evidence="1">JCM 32048</strain>
    </source>
</reference>
<proteinExistence type="predicted"/>
<dbReference type="EMBL" id="BPQJ01000087">
    <property type="protein sequence ID" value="GJD66882.1"/>
    <property type="molecule type" value="Genomic_DNA"/>
</dbReference>
<sequence length="69" mass="7467">MSEAADHPAIARDGPAIRGALVQAASAQRRNMATLAGPLLQRTRCLDFRDRGWQTCNKRPDVTACAFVA</sequence>
<gene>
    <name evidence="1" type="primary">paoB_5</name>
    <name evidence="1" type="ORF">MPEAHAMD_7081</name>
</gene>
<dbReference type="AlphaFoldDB" id="A0AA37HIR6"/>
<protein>
    <submittedName>
        <fullName evidence="1">Aldehyde oxidoreductase FAD-binding subunit PaoB</fullName>
    </submittedName>
</protein>
<evidence type="ECO:0000313" key="1">
    <source>
        <dbReference type="EMBL" id="GJD66882.1"/>
    </source>
</evidence>
<comment type="caution">
    <text evidence="1">The sequence shown here is derived from an EMBL/GenBank/DDBJ whole genome shotgun (WGS) entry which is preliminary data.</text>
</comment>
<organism evidence="1 2">
    <name type="scientific">Methylobacterium frigidaeris</name>
    <dbReference type="NCBI Taxonomy" id="2038277"/>
    <lineage>
        <taxon>Bacteria</taxon>
        <taxon>Pseudomonadati</taxon>
        <taxon>Pseudomonadota</taxon>
        <taxon>Alphaproteobacteria</taxon>
        <taxon>Hyphomicrobiales</taxon>
        <taxon>Methylobacteriaceae</taxon>
        <taxon>Methylobacterium</taxon>
    </lineage>
</organism>
<accession>A0AA37HIR6</accession>